<feature type="signal peptide" evidence="1">
    <location>
        <begin position="1"/>
        <end position="23"/>
    </location>
</feature>
<evidence type="ECO:0000313" key="3">
    <source>
        <dbReference type="Proteomes" id="UP000242930"/>
    </source>
</evidence>
<accession>A0A1H6YPJ3</accession>
<keyword evidence="1" id="KW-0732">Signal</keyword>
<organism evidence="2 3">
    <name type="scientific">Pseudomonas linyingensis</name>
    <dbReference type="NCBI Taxonomy" id="915471"/>
    <lineage>
        <taxon>Bacteria</taxon>
        <taxon>Pseudomonadati</taxon>
        <taxon>Pseudomonadota</taxon>
        <taxon>Gammaproteobacteria</taxon>
        <taxon>Pseudomonadales</taxon>
        <taxon>Pseudomonadaceae</taxon>
        <taxon>Pseudomonas</taxon>
    </lineage>
</organism>
<dbReference type="Proteomes" id="UP000242930">
    <property type="component" value="Unassembled WGS sequence"/>
</dbReference>
<dbReference type="STRING" id="915471.SAMN05216201_10876"/>
<dbReference type="Pfam" id="PF06366">
    <property type="entry name" value="FlhE"/>
    <property type="match status" value="1"/>
</dbReference>
<dbReference type="RefSeq" id="WP_170847745.1">
    <property type="nucleotide sequence ID" value="NZ_FNZE01000008.1"/>
</dbReference>
<feature type="chain" id="PRO_5017211415" evidence="1">
    <location>
        <begin position="24"/>
        <end position="141"/>
    </location>
</feature>
<dbReference type="InterPro" id="IPR009420">
    <property type="entry name" value="FlhE"/>
</dbReference>
<keyword evidence="2" id="KW-0282">Flagellum</keyword>
<keyword evidence="2" id="KW-0969">Cilium</keyword>
<dbReference type="AlphaFoldDB" id="A0A1H6YPJ3"/>
<protein>
    <submittedName>
        <fullName evidence="2">Flagellar protein FlhE</fullName>
    </submittedName>
</protein>
<sequence>MLRCGHGLAALLAGGLLAGGVLASDDPAGAAAAPGSWQVRAPALQVARSDRSTCSQPLIPPALARGRQLASLGWQFSSPPGAALRAWLCHPQHCTALSGNRGRTRALAGLDAGQPLQLCFRLTAAGPAQRVADLQLLVDYR</sequence>
<keyword evidence="2" id="KW-0966">Cell projection</keyword>
<gene>
    <name evidence="2" type="ORF">SAMN05216201_10876</name>
</gene>
<keyword evidence="3" id="KW-1185">Reference proteome</keyword>
<proteinExistence type="predicted"/>
<name>A0A1H6YPJ3_9PSED</name>
<reference evidence="3" key="1">
    <citation type="submission" date="2016-10" db="EMBL/GenBank/DDBJ databases">
        <authorList>
            <person name="Varghese N."/>
            <person name="Submissions S."/>
        </authorList>
    </citation>
    <scope>NUCLEOTIDE SEQUENCE [LARGE SCALE GENOMIC DNA]</scope>
    <source>
        <strain evidence="3">LMG 25967</strain>
    </source>
</reference>
<evidence type="ECO:0000313" key="2">
    <source>
        <dbReference type="EMBL" id="SEJ40837.1"/>
    </source>
</evidence>
<evidence type="ECO:0000256" key="1">
    <source>
        <dbReference type="SAM" id="SignalP"/>
    </source>
</evidence>
<dbReference type="EMBL" id="FNZE01000008">
    <property type="protein sequence ID" value="SEJ40837.1"/>
    <property type="molecule type" value="Genomic_DNA"/>
</dbReference>